<dbReference type="AlphaFoldDB" id="A0A315Y029"/>
<dbReference type="OrthoDB" id="1821076at2"/>
<evidence type="ECO:0000313" key="2">
    <source>
        <dbReference type="EMBL" id="PWJ13075.1"/>
    </source>
</evidence>
<proteinExistence type="predicted"/>
<organism evidence="2 3">
    <name type="scientific">Ruminococcus flavefaciens</name>
    <dbReference type="NCBI Taxonomy" id="1265"/>
    <lineage>
        <taxon>Bacteria</taxon>
        <taxon>Bacillati</taxon>
        <taxon>Bacillota</taxon>
        <taxon>Clostridia</taxon>
        <taxon>Eubacteriales</taxon>
        <taxon>Oscillospiraceae</taxon>
        <taxon>Ruminococcus</taxon>
    </lineage>
</organism>
<keyword evidence="1" id="KW-0472">Membrane</keyword>
<protein>
    <submittedName>
        <fullName evidence="2">Uncharacterized protein</fullName>
    </submittedName>
</protein>
<keyword evidence="1" id="KW-1133">Transmembrane helix</keyword>
<reference evidence="2 3" key="1">
    <citation type="submission" date="2018-05" db="EMBL/GenBank/DDBJ databases">
        <title>The Hungate 1000. A catalogue of reference genomes from the rumen microbiome.</title>
        <authorList>
            <person name="Kelly W."/>
        </authorList>
    </citation>
    <scope>NUCLEOTIDE SEQUENCE [LARGE SCALE GENOMIC DNA]</scope>
    <source>
        <strain evidence="2 3">SAb67</strain>
    </source>
</reference>
<evidence type="ECO:0000256" key="1">
    <source>
        <dbReference type="SAM" id="Phobius"/>
    </source>
</evidence>
<comment type="caution">
    <text evidence="2">The sequence shown here is derived from an EMBL/GenBank/DDBJ whole genome shotgun (WGS) entry which is preliminary data.</text>
</comment>
<feature type="transmembrane region" description="Helical" evidence="1">
    <location>
        <begin position="12"/>
        <end position="33"/>
    </location>
</feature>
<dbReference type="RefSeq" id="WP_109726357.1">
    <property type="nucleotide sequence ID" value="NZ_QGDI01000005.1"/>
</dbReference>
<evidence type="ECO:0000313" key="3">
    <source>
        <dbReference type="Proteomes" id="UP000245720"/>
    </source>
</evidence>
<dbReference type="Proteomes" id="UP000245720">
    <property type="component" value="Unassembled WGS sequence"/>
</dbReference>
<dbReference type="EMBL" id="QGDI01000005">
    <property type="protein sequence ID" value="PWJ13075.1"/>
    <property type="molecule type" value="Genomic_DNA"/>
</dbReference>
<accession>A0A315Y029</accession>
<keyword evidence="1" id="KW-0812">Transmembrane</keyword>
<name>A0A315Y029_RUMFL</name>
<sequence>MEEAKKKKKSPLKVLIIIFIVLAVLCVGGFWFLCEAMKTTTGSKVSTRNATAKSYLKAVTAQVEDVYKEKGEKVPADKEYIIRGKGQMNDPCELLGESMTNRYSSDNRHYWVVKFKDGYASEAWTALRPIKDSELRYYSRKELIDESNEHPMKQDKLVIGYYSAAEGDTYTN</sequence>
<gene>
    <name evidence="2" type="ORF">IE37_01574</name>
</gene>